<evidence type="ECO:0008006" key="4">
    <source>
        <dbReference type="Google" id="ProtNLM"/>
    </source>
</evidence>
<sequence length="346" mass="36289">MAGQGDEDLTRRAIGAVRGAVPGYAVLLALLVAGTVLAHREGLAWLRLCGAALSLLALWRLVWHARARLTASGALLRVGAALGEARAVPWHHIRLITVDASGSEALLRDGERLRLPAPRGHLAQGPGAFEAAVARLRAAIPEAESGAPALSTPPAGAWTGRRLLMRWAVVLVAVAVAAGWSLRSDHPWDAPWWPGSATVASVPDPCAVAEESLAGLDVVRGGLPAAEQPTVTEAEEFRSVRCELAHDEARFTLVYRLHPWRGSAEAAPADAAGESFGWTPYAGGGLDVEGTTWRREDTPGGIELSHRRSNVVITVARQSWAPDGQPADAVAEASLLAADALSALDG</sequence>
<dbReference type="EMBL" id="RFFJ01000004">
    <property type="protein sequence ID" value="RMI46050.1"/>
    <property type="molecule type" value="Genomic_DNA"/>
</dbReference>
<keyword evidence="3" id="KW-1185">Reference proteome</keyword>
<keyword evidence="1" id="KW-0472">Membrane</keyword>
<evidence type="ECO:0000313" key="2">
    <source>
        <dbReference type="EMBL" id="RMI46050.1"/>
    </source>
</evidence>
<comment type="caution">
    <text evidence="2">The sequence shown here is derived from an EMBL/GenBank/DDBJ whole genome shotgun (WGS) entry which is preliminary data.</text>
</comment>
<organism evidence="2 3">
    <name type="scientific">Streptomyces triticirhizae</name>
    <dbReference type="NCBI Taxonomy" id="2483353"/>
    <lineage>
        <taxon>Bacteria</taxon>
        <taxon>Bacillati</taxon>
        <taxon>Actinomycetota</taxon>
        <taxon>Actinomycetes</taxon>
        <taxon>Kitasatosporales</taxon>
        <taxon>Streptomycetaceae</taxon>
        <taxon>Streptomyces</taxon>
    </lineage>
</organism>
<keyword evidence="1" id="KW-0812">Transmembrane</keyword>
<gene>
    <name evidence="2" type="ORF">EBN88_01850</name>
</gene>
<proteinExistence type="predicted"/>
<feature type="transmembrane region" description="Helical" evidence="1">
    <location>
        <begin position="44"/>
        <end position="63"/>
    </location>
</feature>
<feature type="transmembrane region" description="Helical" evidence="1">
    <location>
        <begin position="21"/>
        <end position="38"/>
    </location>
</feature>
<protein>
    <recommendedName>
        <fullName evidence="4">PH domain-containing protein</fullName>
    </recommendedName>
</protein>
<name>A0A3M2MAF5_9ACTN</name>
<dbReference type="AlphaFoldDB" id="A0A3M2MAF5"/>
<reference evidence="2 3" key="1">
    <citation type="submission" date="2018-10" db="EMBL/GenBank/DDBJ databases">
        <title>Isolation, diversity and antifungal activity of actinobacteria from wheat.</title>
        <authorList>
            <person name="Han C."/>
        </authorList>
    </citation>
    <scope>NUCLEOTIDE SEQUENCE [LARGE SCALE GENOMIC DNA]</scope>
    <source>
        <strain evidence="2 3">NEAU-YY642</strain>
    </source>
</reference>
<dbReference type="Proteomes" id="UP000278673">
    <property type="component" value="Unassembled WGS sequence"/>
</dbReference>
<keyword evidence="1" id="KW-1133">Transmembrane helix</keyword>
<evidence type="ECO:0000256" key="1">
    <source>
        <dbReference type="SAM" id="Phobius"/>
    </source>
</evidence>
<accession>A0A3M2MAF5</accession>
<evidence type="ECO:0000313" key="3">
    <source>
        <dbReference type="Proteomes" id="UP000278673"/>
    </source>
</evidence>